<reference evidence="2" key="2">
    <citation type="submission" date="2021-04" db="EMBL/GenBank/DDBJ databases">
        <authorList>
            <person name="Gilroy R."/>
        </authorList>
    </citation>
    <scope>NUCLEOTIDE SEQUENCE</scope>
    <source>
        <strain evidence="2">ChiHejej3B27-2180</strain>
    </source>
</reference>
<proteinExistence type="predicted"/>
<dbReference type="Gene3D" id="1.10.1660.10">
    <property type="match status" value="1"/>
</dbReference>
<dbReference type="InterPro" id="IPR000551">
    <property type="entry name" value="MerR-type_HTH_dom"/>
</dbReference>
<evidence type="ECO:0000259" key="1">
    <source>
        <dbReference type="PROSITE" id="PS50937"/>
    </source>
</evidence>
<evidence type="ECO:0000313" key="3">
    <source>
        <dbReference type="Proteomes" id="UP000886878"/>
    </source>
</evidence>
<dbReference type="PROSITE" id="PS50937">
    <property type="entry name" value="HTH_MERR_2"/>
    <property type="match status" value="1"/>
</dbReference>
<sequence length="159" mass="18301">MSAERGSLFKKMVEENSLRISLKELSTASGVSGRQLRYWEEKGFIKSEQSQAGKAHKYTLQTMFKVISIKDLLDQGYTLAKATEIIGQHQHVRHAIRQFVRDNLLKIQEDNDGVQMNIGQLTDHPEYDVEVQITTSQENVNLRLVPHRQRKSEKNGHKN</sequence>
<evidence type="ECO:0000313" key="2">
    <source>
        <dbReference type="EMBL" id="HIW70250.1"/>
    </source>
</evidence>
<protein>
    <submittedName>
        <fullName evidence="2">MerR family transcriptional regulator</fullName>
    </submittedName>
</protein>
<dbReference type="AlphaFoldDB" id="A0A9D1QMW9"/>
<dbReference type="SUPFAM" id="SSF46955">
    <property type="entry name" value="Putative DNA-binding domain"/>
    <property type="match status" value="1"/>
</dbReference>
<feature type="domain" description="HTH merR-type" evidence="1">
    <location>
        <begin position="19"/>
        <end position="88"/>
    </location>
</feature>
<organism evidence="2 3">
    <name type="scientific">Candidatus Limosilactobacillus merdipullorum</name>
    <dbReference type="NCBI Taxonomy" id="2838653"/>
    <lineage>
        <taxon>Bacteria</taxon>
        <taxon>Bacillati</taxon>
        <taxon>Bacillota</taxon>
        <taxon>Bacilli</taxon>
        <taxon>Lactobacillales</taxon>
        <taxon>Lactobacillaceae</taxon>
        <taxon>Limosilactobacillus</taxon>
    </lineage>
</organism>
<dbReference type="Proteomes" id="UP000886878">
    <property type="component" value="Unassembled WGS sequence"/>
</dbReference>
<comment type="caution">
    <text evidence="2">The sequence shown here is derived from an EMBL/GenBank/DDBJ whole genome shotgun (WGS) entry which is preliminary data.</text>
</comment>
<name>A0A9D1QMW9_9LACO</name>
<dbReference type="EMBL" id="DXGK01000047">
    <property type="protein sequence ID" value="HIW70250.1"/>
    <property type="molecule type" value="Genomic_DNA"/>
</dbReference>
<dbReference type="SMART" id="SM00422">
    <property type="entry name" value="HTH_MERR"/>
    <property type="match status" value="1"/>
</dbReference>
<dbReference type="Pfam" id="PF13411">
    <property type="entry name" value="MerR_1"/>
    <property type="match status" value="1"/>
</dbReference>
<dbReference type="GO" id="GO:0006355">
    <property type="term" value="P:regulation of DNA-templated transcription"/>
    <property type="evidence" value="ECO:0007669"/>
    <property type="project" value="InterPro"/>
</dbReference>
<gene>
    <name evidence="2" type="ORF">H9876_02550</name>
</gene>
<accession>A0A9D1QMW9</accession>
<dbReference type="InterPro" id="IPR009061">
    <property type="entry name" value="DNA-bd_dom_put_sf"/>
</dbReference>
<reference evidence="2" key="1">
    <citation type="journal article" date="2021" name="PeerJ">
        <title>Extensive microbial diversity within the chicken gut microbiome revealed by metagenomics and culture.</title>
        <authorList>
            <person name="Gilroy R."/>
            <person name="Ravi A."/>
            <person name="Getino M."/>
            <person name="Pursley I."/>
            <person name="Horton D.L."/>
            <person name="Alikhan N.F."/>
            <person name="Baker D."/>
            <person name="Gharbi K."/>
            <person name="Hall N."/>
            <person name="Watson M."/>
            <person name="Adriaenssens E.M."/>
            <person name="Foster-Nyarko E."/>
            <person name="Jarju S."/>
            <person name="Secka A."/>
            <person name="Antonio M."/>
            <person name="Oren A."/>
            <person name="Chaudhuri R.R."/>
            <person name="La Ragione R."/>
            <person name="Hildebrand F."/>
            <person name="Pallen M.J."/>
        </authorList>
    </citation>
    <scope>NUCLEOTIDE SEQUENCE</scope>
    <source>
        <strain evidence="2">ChiHejej3B27-2180</strain>
    </source>
</reference>
<dbReference type="GO" id="GO:0003677">
    <property type="term" value="F:DNA binding"/>
    <property type="evidence" value="ECO:0007669"/>
    <property type="project" value="InterPro"/>
</dbReference>
<dbReference type="CDD" id="cd01105">
    <property type="entry name" value="HTH_GlnR-like"/>
    <property type="match status" value="1"/>
</dbReference>